<dbReference type="PANTHER" id="PTHR42928">
    <property type="entry name" value="TRICARBOXYLATE-BINDING PROTEIN"/>
    <property type="match status" value="1"/>
</dbReference>
<dbReference type="Proteomes" id="UP000198749">
    <property type="component" value="Unassembled WGS sequence"/>
</dbReference>
<dbReference type="Pfam" id="PF03401">
    <property type="entry name" value="TctC"/>
    <property type="match status" value="1"/>
</dbReference>
<organism evidence="3 4">
    <name type="scientific">Amphritea atlantica</name>
    <dbReference type="NCBI Taxonomy" id="355243"/>
    <lineage>
        <taxon>Bacteria</taxon>
        <taxon>Pseudomonadati</taxon>
        <taxon>Pseudomonadota</taxon>
        <taxon>Gammaproteobacteria</taxon>
        <taxon>Oceanospirillales</taxon>
        <taxon>Oceanospirillaceae</taxon>
        <taxon>Amphritea</taxon>
    </lineage>
</organism>
<protein>
    <submittedName>
        <fullName evidence="3">Tripartite-type tricarboxylate transporter, receptor component TctC</fullName>
    </submittedName>
</protein>
<dbReference type="Gene3D" id="3.40.190.10">
    <property type="entry name" value="Periplasmic binding protein-like II"/>
    <property type="match status" value="1"/>
</dbReference>
<dbReference type="Gene3D" id="3.40.190.150">
    <property type="entry name" value="Bordetella uptake gene, domain 1"/>
    <property type="match status" value="1"/>
</dbReference>
<accession>A0A1H9J143</accession>
<dbReference type="PANTHER" id="PTHR42928:SF5">
    <property type="entry name" value="BLR1237 PROTEIN"/>
    <property type="match status" value="1"/>
</dbReference>
<keyword evidence="4" id="KW-1185">Reference proteome</keyword>
<evidence type="ECO:0000256" key="2">
    <source>
        <dbReference type="SAM" id="SignalP"/>
    </source>
</evidence>
<dbReference type="EMBL" id="FOGB01000008">
    <property type="protein sequence ID" value="SEQ80553.1"/>
    <property type="molecule type" value="Genomic_DNA"/>
</dbReference>
<keyword evidence="3" id="KW-0675">Receptor</keyword>
<gene>
    <name evidence="3" type="ORF">SAMN03080615_02816</name>
</gene>
<dbReference type="SUPFAM" id="SSF53850">
    <property type="entry name" value="Periplasmic binding protein-like II"/>
    <property type="match status" value="1"/>
</dbReference>
<dbReference type="RefSeq" id="WP_245756592.1">
    <property type="nucleotide sequence ID" value="NZ_AP025284.1"/>
</dbReference>
<dbReference type="InterPro" id="IPR042100">
    <property type="entry name" value="Bug_dom1"/>
</dbReference>
<reference evidence="4" key="1">
    <citation type="submission" date="2016-10" db="EMBL/GenBank/DDBJ databases">
        <authorList>
            <person name="Varghese N."/>
            <person name="Submissions S."/>
        </authorList>
    </citation>
    <scope>NUCLEOTIDE SEQUENCE [LARGE SCALE GENOMIC DNA]</scope>
    <source>
        <strain evidence="4">DSM 18887</strain>
    </source>
</reference>
<comment type="similarity">
    <text evidence="1">Belongs to the UPF0065 (bug) family.</text>
</comment>
<keyword evidence="2" id="KW-0732">Signal</keyword>
<evidence type="ECO:0000313" key="3">
    <source>
        <dbReference type="EMBL" id="SEQ80553.1"/>
    </source>
</evidence>
<evidence type="ECO:0000313" key="4">
    <source>
        <dbReference type="Proteomes" id="UP000198749"/>
    </source>
</evidence>
<evidence type="ECO:0000256" key="1">
    <source>
        <dbReference type="ARBA" id="ARBA00006987"/>
    </source>
</evidence>
<dbReference type="CDD" id="cd07012">
    <property type="entry name" value="PBP2_Bug_TTT"/>
    <property type="match status" value="1"/>
</dbReference>
<dbReference type="AlphaFoldDB" id="A0A1H9J143"/>
<dbReference type="PIRSF" id="PIRSF017082">
    <property type="entry name" value="YflP"/>
    <property type="match status" value="1"/>
</dbReference>
<name>A0A1H9J143_9GAMM</name>
<proteinExistence type="inferred from homology"/>
<dbReference type="InterPro" id="IPR005064">
    <property type="entry name" value="BUG"/>
</dbReference>
<sequence>MMVSRVKKNARKILTTVALTFATAVATSGTAFADSDWPTGPVKMIMHTKAGGSSDVFIRTLAKSLEPQIGQKVIVINSPGGGGASQMSKIRPAKPDGLTLGINTLTHFTGMLTNLKGTFSMDDFSWIGSTQEDAILLFVREDSEIKNLDDLIAKAKANNGTVNIGGFGPVGSMQNIGVSMLENAAGVKFNWVGFNATPDIISALLGGHVDVGVSNLGATRSFFDANRIKGLGVLGEERLTGLPDLKTFGEQGYDVDTSWVQVRGIFGPAGIPMETQQKIADAFHKAMRSDDYQKYARAAGVTDSWMGPEKYSKFTKSVTKVAETQLKAAGVLE</sequence>
<feature type="signal peptide" evidence="2">
    <location>
        <begin position="1"/>
        <end position="33"/>
    </location>
</feature>
<feature type="chain" id="PRO_5011675052" evidence="2">
    <location>
        <begin position="34"/>
        <end position="333"/>
    </location>
</feature>
<dbReference type="STRING" id="355243.SAMN03080615_02816"/>